<reference evidence="1" key="4">
    <citation type="submission" date="2025-09" db="UniProtKB">
        <authorList>
            <consortium name="Ensembl"/>
        </authorList>
    </citation>
    <scope>IDENTIFICATION</scope>
</reference>
<reference evidence="1" key="3">
    <citation type="submission" date="2025-08" db="UniProtKB">
        <authorList>
            <consortium name="Ensembl"/>
        </authorList>
    </citation>
    <scope>IDENTIFICATION</scope>
</reference>
<accession>H2XSC0</accession>
<organism evidence="1 2">
    <name type="scientific">Ciona intestinalis</name>
    <name type="common">Transparent sea squirt</name>
    <name type="synonym">Ascidia intestinalis</name>
    <dbReference type="NCBI Taxonomy" id="7719"/>
    <lineage>
        <taxon>Eukaryota</taxon>
        <taxon>Metazoa</taxon>
        <taxon>Chordata</taxon>
        <taxon>Tunicata</taxon>
        <taxon>Ascidiacea</taxon>
        <taxon>Phlebobranchia</taxon>
        <taxon>Cionidae</taxon>
        <taxon>Ciona</taxon>
    </lineage>
</organism>
<sequence>MVNNRYYDAMNQRVNPVYKKTDILLG</sequence>
<reference evidence="2" key="1">
    <citation type="journal article" date="2002" name="Science">
        <title>The draft genome of Ciona intestinalis: insights into chordate and vertebrate origins.</title>
        <authorList>
            <person name="Dehal P."/>
            <person name="Satou Y."/>
            <person name="Campbell R.K."/>
            <person name="Chapman J."/>
            <person name="Degnan B."/>
            <person name="De Tomaso A."/>
            <person name="Davidson B."/>
            <person name="Di Gregorio A."/>
            <person name="Gelpke M."/>
            <person name="Goodstein D.M."/>
            <person name="Harafuji N."/>
            <person name="Hastings K.E."/>
            <person name="Ho I."/>
            <person name="Hotta K."/>
            <person name="Huang W."/>
            <person name="Kawashima T."/>
            <person name="Lemaire P."/>
            <person name="Martinez D."/>
            <person name="Meinertzhagen I.A."/>
            <person name="Necula S."/>
            <person name="Nonaka M."/>
            <person name="Putnam N."/>
            <person name="Rash S."/>
            <person name="Saiga H."/>
            <person name="Satake M."/>
            <person name="Terry A."/>
            <person name="Yamada L."/>
            <person name="Wang H.G."/>
            <person name="Awazu S."/>
            <person name="Azumi K."/>
            <person name="Boore J."/>
            <person name="Branno M."/>
            <person name="Chin-Bow S."/>
            <person name="DeSantis R."/>
            <person name="Doyle S."/>
            <person name="Francino P."/>
            <person name="Keys D.N."/>
            <person name="Haga S."/>
            <person name="Hayashi H."/>
            <person name="Hino K."/>
            <person name="Imai K.S."/>
            <person name="Inaba K."/>
            <person name="Kano S."/>
            <person name="Kobayashi K."/>
            <person name="Kobayashi M."/>
            <person name="Lee B.I."/>
            <person name="Makabe K.W."/>
            <person name="Manohar C."/>
            <person name="Matassi G."/>
            <person name="Medina M."/>
            <person name="Mochizuki Y."/>
            <person name="Mount S."/>
            <person name="Morishita T."/>
            <person name="Miura S."/>
            <person name="Nakayama A."/>
            <person name="Nishizaka S."/>
            <person name="Nomoto H."/>
            <person name="Ohta F."/>
            <person name="Oishi K."/>
            <person name="Rigoutsos I."/>
            <person name="Sano M."/>
            <person name="Sasaki A."/>
            <person name="Sasakura Y."/>
            <person name="Shoguchi E."/>
            <person name="Shin-i T."/>
            <person name="Spagnuolo A."/>
            <person name="Stainier D."/>
            <person name="Suzuki M.M."/>
            <person name="Tassy O."/>
            <person name="Takatori N."/>
            <person name="Tokuoka M."/>
            <person name="Yagi K."/>
            <person name="Yoshizaki F."/>
            <person name="Wada S."/>
            <person name="Zhang C."/>
            <person name="Hyatt P.D."/>
            <person name="Larimer F."/>
            <person name="Detter C."/>
            <person name="Doggett N."/>
            <person name="Glavina T."/>
            <person name="Hawkins T."/>
            <person name="Richardson P."/>
            <person name="Lucas S."/>
            <person name="Kohara Y."/>
            <person name="Levine M."/>
            <person name="Satoh N."/>
            <person name="Rokhsar D.S."/>
        </authorList>
    </citation>
    <scope>NUCLEOTIDE SEQUENCE [LARGE SCALE GENOMIC DNA]</scope>
</reference>
<dbReference type="Ensembl" id="ENSCINT00000036575.1">
    <property type="protein sequence ID" value="ENSCINP00000032554.1"/>
    <property type="gene ID" value="ENSCING00000021978.1"/>
</dbReference>
<keyword evidence="2" id="KW-1185">Reference proteome</keyword>
<dbReference type="InParanoid" id="H2XSC0"/>
<dbReference type="HOGENOM" id="CLU_3417187_0_0_1"/>
<name>H2XSC0_CIOIN</name>
<protein>
    <submittedName>
        <fullName evidence="1">Uncharacterized protein</fullName>
    </submittedName>
</protein>
<evidence type="ECO:0000313" key="1">
    <source>
        <dbReference type="Ensembl" id="ENSCINP00000032554.1"/>
    </source>
</evidence>
<proteinExistence type="predicted"/>
<evidence type="ECO:0000313" key="2">
    <source>
        <dbReference type="Proteomes" id="UP000008144"/>
    </source>
</evidence>
<dbReference type="AlphaFoldDB" id="H2XSC0"/>
<reference evidence="1" key="2">
    <citation type="journal article" date="2008" name="Genome Biol.">
        <title>Improved genome assembly and evidence-based global gene model set for the chordate Ciona intestinalis: new insight into intron and operon populations.</title>
        <authorList>
            <person name="Satou Y."/>
            <person name="Mineta K."/>
            <person name="Ogasawara M."/>
            <person name="Sasakura Y."/>
            <person name="Shoguchi E."/>
            <person name="Ueno K."/>
            <person name="Yamada L."/>
            <person name="Matsumoto J."/>
            <person name="Wasserscheid J."/>
            <person name="Dewar K."/>
            <person name="Wiley G.B."/>
            <person name="Macmil S.L."/>
            <person name="Roe B.A."/>
            <person name="Zeller R.W."/>
            <person name="Hastings K.E."/>
            <person name="Lemaire P."/>
            <person name="Lindquist E."/>
            <person name="Endo T."/>
            <person name="Hotta K."/>
            <person name="Inaba K."/>
        </authorList>
    </citation>
    <scope>NUCLEOTIDE SEQUENCE [LARGE SCALE GENOMIC DNA]</scope>
    <source>
        <strain evidence="1">wild type</strain>
    </source>
</reference>
<dbReference type="Proteomes" id="UP000008144">
    <property type="component" value="Chromosome 10"/>
</dbReference>
<dbReference type="EMBL" id="EAAA01000520">
    <property type="status" value="NOT_ANNOTATED_CDS"/>
    <property type="molecule type" value="Genomic_DNA"/>
</dbReference>